<evidence type="ECO:0000313" key="8">
    <source>
        <dbReference type="Proteomes" id="UP000030745"/>
    </source>
</evidence>
<dbReference type="Proteomes" id="UP000030745">
    <property type="component" value="Unassembled WGS sequence"/>
</dbReference>
<keyword evidence="3" id="KW-0862">Zinc</keyword>
<name>A0A067BRB2_SAPPC</name>
<evidence type="ECO:0000256" key="4">
    <source>
        <dbReference type="PROSITE-ProRule" id="PRU00091"/>
    </source>
</evidence>
<gene>
    <name evidence="7" type="ORF">SPRG_13847</name>
</gene>
<dbReference type="OrthoDB" id="77731at2759"/>
<reference evidence="7 8" key="1">
    <citation type="journal article" date="2013" name="PLoS Genet.">
        <title>Distinctive expansion of potential virulence genes in the genome of the oomycete fish pathogen Saprolegnia parasitica.</title>
        <authorList>
            <person name="Jiang R.H."/>
            <person name="de Bruijn I."/>
            <person name="Haas B.J."/>
            <person name="Belmonte R."/>
            <person name="Lobach L."/>
            <person name="Christie J."/>
            <person name="van den Ackerveken G."/>
            <person name="Bottin A."/>
            <person name="Bulone V."/>
            <person name="Diaz-Moreno S.M."/>
            <person name="Dumas B."/>
            <person name="Fan L."/>
            <person name="Gaulin E."/>
            <person name="Govers F."/>
            <person name="Grenville-Briggs L.J."/>
            <person name="Horner N.R."/>
            <person name="Levin J.Z."/>
            <person name="Mammella M."/>
            <person name="Meijer H.J."/>
            <person name="Morris P."/>
            <person name="Nusbaum C."/>
            <person name="Oome S."/>
            <person name="Phillips A.J."/>
            <person name="van Rooyen D."/>
            <person name="Rzeszutek E."/>
            <person name="Saraiva M."/>
            <person name="Secombes C.J."/>
            <person name="Seidl M.F."/>
            <person name="Snel B."/>
            <person name="Stassen J.H."/>
            <person name="Sykes S."/>
            <person name="Tripathy S."/>
            <person name="van den Berg H."/>
            <person name="Vega-Arreguin J.C."/>
            <person name="Wawra S."/>
            <person name="Young S.K."/>
            <person name="Zeng Q."/>
            <person name="Dieguez-Uribeondo J."/>
            <person name="Russ C."/>
            <person name="Tyler B.M."/>
            <person name="van West P."/>
        </authorList>
    </citation>
    <scope>NUCLEOTIDE SEQUENCE [LARGE SCALE GENOMIC DNA]</scope>
    <source>
        <strain evidence="7 8">CBS 223.65</strain>
    </source>
</reference>
<dbReference type="VEuPathDB" id="FungiDB:SPRG_13847"/>
<dbReference type="GeneID" id="24135690"/>
<feature type="compositionally biased region" description="Polar residues" evidence="5">
    <location>
        <begin position="318"/>
        <end position="327"/>
    </location>
</feature>
<accession>A0A067BRB2</accession>
<dbReference type="GO" id="GO:0008289">
    <property type="term" value="F:lipid binding"/>
    <property type="evidence" value="ECO:0007669"/>
    <property type="project" value="InterPro"/>
</dbReference>
<dbReference type="Gene3D" id="3.30.530.20">
    <property type="match status" value="1"/>
</dbReference>
<proteinExistence type="predicted"/>
<dbReference type="SUPFAM" id="SSF57903">
    <property type="entry name" value="FYVE/PHD zinc finger"/>
    <property type="match status" value="1"/>
</dbReference>
<evidence type="ECO:0000256" key="2">
    <source>
        <dbReference type="ARBA" id="ARBA00022771"/>
    </source>
</evidence>
<dbReference type="InterPro" id="IPR002913">
    <property type="entry name" value="START_lipid-bd_dom"/>
</dbReference>
<evidence type="ECO:0000256" key="5">
    <source>
        <dbReference type="SAM" id="MobiDB-lite"/>
    </source>
</evidence>
<dbReference type="OMA" id="CTHCAPP"/>
<dbReference type="KEGG" id="spar:SPRG_13847"/>
<dbReference type="SUPFAM" id="SSF55961">
    <property type="entry name" value="Bet v1-like"/>
    <property type="match status" value="1"/>
</dbReference>
<dbReference type="PROSITE" id="PS50178">
    <property type="entry name" value="ZF_FYVE"/>
    <property type="match status" value="1"/>
</dbReference>
<evidence type="ECO:0000256" key="3">
    <source>
        <dbReference type="ARBA" id="ARBA00022833"/>
    </source>
</evidence>
<dbReference type="AlphaFoldDB" id="A0A067BRB2"/>
<dbReference type="RefSeq" id="XP_012208233.1">
    <property type="nucleotide sequence ID" value="XM_012352843.1"/>
</dbReference>
<dbReference type="Pfam" id="PF01852">
    <property type="entry name" value="START"/>
    <property type="match status" value="1"/>
</dbReference>
<dbReference type="InterPro" id="IPR017455">
    <property type="entry name" value="Znf_FYVE-rel"/>
</dbReference>
<evidence type="ECO:0000256" key="1">
    <source>
        <dbReference type="ARBA" id="ARBA00022723"/>
    </source>
</evidence>
<evidence type="ECO:0000259" key="6">
    <source>
        <dbReference type="PROSITE" id="PS50178"/>
    </source>
</evidence>
<organism evidence="7 8">
    <name type="scientific">Saprolegnia parasitica (strain CBS 223.65)</name>
    <dbReference type="NCBI Taxonomy" id="695850"/>
    <lineage>
        <taxon>Eukaryota</taxon>
        <taxon>Sar</taxon>
        <taxon>Stramenopiles</taxon>
        <taxon>Oomycota</taxon>
        <taxon>Saprolegniomycetes</taxon>
        <taxon>Saprolegniales</taxon>
        <taxon>Saprolegniaceae</taxon>
        <taxon>Saprolegnia</taxon>
    </lineage>
</organism>
<dbReference type="InterPro" id="IPR011011">
    <property type="entry name" value="Znf_FYVE_PHD"/>
</dbReference>
<dbReference type="EMBL" id="KK583296">
    <property type="protein sequence ID" value="KDO21054.1"/>
    <property type="molecule type" value="Genomic_DNA"/>
</dbReference>
<keyword evidence="8" id="KW-1185">Reference proteome</keyword>
<dbReference type="PANTHER" id="PTHR13510">
    <property type="entry name" value="FYVE-FINGER-CONTAINING RAB5 EFFECTOR PROTEIN RABENOSYN-5-RELATED"/>
    <property type="match status" value="1"/>
</dbReference>
<dbReference type="InterPro" id="IPR013083">
    <property type="entry name" value="Znf_RING/FYVE/PHD"/>
</dbReference>
<protein>
    <recommendedName>
        <fullName evidence="6">FYVE-type domain-containing protein</fullName>
    </recommendedName>
</protein>
<dbReference type="Gene3D" id="3.30.40.10">
    <property type="entry name" value="Zinc/RING finger domain, C3HC4 (zinc finger)"/>
    <property type="match status" value="1"/>
</dbReference>
<dbReference type="GO" id="GO:0008270">
    <property type="term" value="F:zinc ion binding"/>
    <property type="evidence" value="ECO:0007669"/>
    <property type="project" value="UniProtKB-KW"/>
</dbReference>
<dbReference type="PANTHER" id="PTHR13510:SF44">
    <property type="entry name" value="RABENOSYN-5"/>
    <property type="match status" value="1"/>
</dbReference>
<evidence type="ECO:0000313" key="7">
    <source>
        <dbReference type="EMBL" id="KDO21054.1"/>
    </source>
</evidence>
<dbReference type="InterPro" id="IPR023393">
    <property type="entry name" value="START-like_dom_sf"/>
</dbReference>
<feature type="region of interest" description="Disordered" evidence="5">
    <location>
        <begin position="313"/>
        <end position="336"/>
    </location>
</feature>
<sequence length="416" mass="47190">MTSPSDKATLPLVQAATITRDCHAAGDDLLDHYHDFCSAPTSWRLLRNERDVQLLQGPGRHMRNAYRLATSVTASLDEVKAHTTNLTPTEMKATMDKYADDILDMKVLHRLQTPSVAEPDLQVLVRWFVTECPLPLHNRDFCVAELQNRWTLPSGQRAWGLVQHSVKVPSCPDLLSTVRYRRGQMYHFGLLYVEHPSRPGVLVLFLHLEFDVKGWAPSWLYPFLMARRARSVAKIPDFLAARRLEGEGGTCGSRTGGADERKHCQYCTRQFGPLRWRVHCSNCGEVFCTHCAPPSDVDRTCVECRSQNILASRKSTDRSSGSDTTPSHRVRSWREVTNVSPTSHAQDCSCISRPSSNETSVKQGGGLPLLDYELRVAIEPRTQIDDDWNLRLLRAQTQIRQERSQSRLCYRKDAFC</sequence>
<feature type="domain" description="FYVE-type" evidence="6">
    <location>
        <begin position="258"/>
        <end position="291"/>
    </location>
</feature>
<keyword evidence="1" id="KW-0479">Metal-binding</keyword>
<dbReference type="InterPro" id="IPR052727">
    <property type="entry name" value="Rab4/Rab5_effector"/>
</dbReference>
<keyword evidence="2 4" id="KW-0863">Zinc-finger</keyword>